<keyword evidence="3" id="KW-1185">Reference proteome</keyword>
<evidence type="ECO:0000259" key="1">
    <source>
        <dbReference type="PROSITE" id="PS51729"/>
    </source>
</evidence>
<feature type="domain" description="N-acetyltransferase" evidence="1">
    <location>
        <begin position="6"/>
        <end position="91"/>
    </location>
</feature>
<dbReference type="Proteomes" id="UP000319980">
    <property type="component" value="Unassembled WGS sequence"/>
</dbReference>
<dbReference type="InterPro" id="IPR031165">
    <property type="entry name" value="GNAT_YJDJ"/>
</dbReference>
<sequence>MNAETIEHAPGQGFHVDVDGHRSVLEYTLSDGRMVITHTGVPAALRGRGIAGQLVRAAFEHARAEGLSVEPRCSYAAEWIERHPEYADLVAGG</sequence>
<evidence type="ECO:0000313" key="3">
    <source>
        <dbReference type="Proteomes" id="UP000319980"/>
    </source>
</evidence>
<evidence type="ECO:0000313" key="2">
    <source>
        <dbReference type="EMBL" id="TWT23183.1"/>
    </source>
</evidence>
<dbReference type="EMBL" id="VOHK01000001">
    <property type="protein sequence ID" value="TWT23183.1"/>
    <property type="molecule type" value="Genomic_DNA"/>
</dbReference>
<reference evidence="2 3" key="1">
    <citation type="journal article" date="2008" name="Int. J. Syst. Evol. Microbiol.">
        <title>Luteimonas marina sp. nov., isolated from seawater.</title>
        <authorList>
            <person name="Baik K.S."/>
            <person name="Park S.C."/>
            <person name="Kim M.S."/>
            <person name="Kim E.M."/>
            <person name="Park C."/>
            <person name="Chun J."/>
            <person name="Seong C.N."/>
        </authorList>
    </citation>
    <scope>NUCLEOTIDE SEQUENCE [LARGE SCALE GENOMIC DNA]</scope>
    <source>
        <strain evidence="2 3">FR1330</strain>
    </source>
</reference>
<keyword evidence="2" id="KW-0808">Transferase</keyword>
<dbReference type="PANTHER" id="PTHR31435:SF9">
    <property type="entry name" value="PROTEIN NATD1"/>
    <property type="match status" value="1"/>
</dbReference>
<dbReference type="CDD" id="cd04301">
    <property type="entry name" value="NAT_SF"/>
    <property type="match status" value="1"/>
</dbReference>
<dbReference type="InterPro" id="IPR045057">
    <property type="entry name" value="Gcn5-rel_NAT"/>
</dbReference>
<dbReference type="InterPro" id="IPR016181">
    <property type="entry name" value="Acyl_CoA_acyltransferase"/>
</dbReference>
<dbReference type="PANTHER" id="PTHR31435">
    <property type="entry name" value="PROTEIN NATD1"/>
    <property type="match status" value="1"/>
</dbReference>
<dbReference type="Gene3D" id="3.40.630.30">
    <property type="match status" value="1"/>
</dbReference>
<protein>
    <submittedName>
        <fullName evidence="2">N-acetyltransferase</fullName>
    </submittedName>
</protein>
<comment type="caution">
    <text evidence="2">The sequence shown here is derived from an EMBL/GenBank/DDBJ whole genome shotgun (WGS) entry which is preliminary data.</text>
</comment>
<dbReference type="RefSeq" id="WP_146384128.1">
    <property type="nucleotide sequence ID" value="NZ_VOHK01000001.1"/>
</dbReference>
<gene>
    <name evidence="2" type="ORF">FQY83_00560</name>
</gene>
<dbReference type="PROSITE" id="PS51729">
    <property type="entry name" value="GNAT_YJDJ"/>
    <property type="match status" value="1"/>
</dbReference>
<proteinExistence type="predicted"/>
<name>A0A5C5UB97_9GAMM</name>
<dbReference type="AlphaFoldDB" id="A0A5C5UB97"/>
<dbReference type="GO" id="GO:0016740">
    <property type="term" value="F:transferase activity"/>
    <property type="evidence" value="ECO:0007669"/>
    <property type="project" value="UniProtKB-KW"/>
</dbReference>
<dbReference type="SUPFAM" id="SSF55729">
    <property type="entry name" value="Acyl-CoA N-acyltransferases (Nat)"/>
    <property type="match status" value="1"/>
</dbReference>
<dbReference type="Pfam" id="PF14542">
    <property type="entry name" value="Acetyltransf_CG"/>
    <property type="match status" value="1"/>
</dbReference>
<dbReference type="OrthoDB" id="9813275at2"/>
<accession>A0A5C5UB97</accession>
<organism evidence="2 3">
    <name type="scientific">Luteimonas marina</name>
    <dbReference type="NCBI Taxonomy" id="488485"/>
    <lineage>
        <taxon>Bacteria</taxon>
        <taxon>Pseudomonadati</taxon>
        <taxon>Pseudomonadota</taxon>
        <taxon>Gammaproteobacteria</taxon>
        <taxon>Lysobacterales</taxon>
        <taxon>Lysobacteraceae</taxon>
        <taxon>Luteimonas</taxon>
    </lineage>
</organism>